<dbReference type="Pfam" id="PF01323">
    <property type="entry name" value="DSBA"/>
    <property type="match status" value="1"/>
</dbReference>
<name>A0A3Q3X001_MOLML</name>
<evidence type="ECO:0000256" key="1">
    <source>
        <dbReference type="ARBA" id="ARBA00006494"/>
    </source>
</evidence>
<dbReference type="PIRSF" id="PIRSF006386">
    <property type="entry name" value="HCCAis_GSTk"/>
    <property type="match status" value="1"/>
</dbReference>
<dbReference type="Proteomes" id="UP000261620">
    <property type="component" value="Unplaced"/>
</dbReference>
<keyword evidence="8" id="KW-1185">Reference proteome</keyword>
<evidence type="ECO:0000256" key="3">
    <source>
        <dbReference type="ARBA" id="ARBA00047960"/>
    </source>
</evidence>
<feature type="active site" description="Nucleophile" evidence="5">
    <location>
        <position position="15"/>
    </location>
</feature>
<dbReference type="Ensembl" id="ENSMMOT00000021556.1">
    <property type="protein sequence ID" value="ENSMMOP00000021200.1"/>
    <property type="gene ID" value="ENSMMOG00000016122.1"/>
</dbReference>
<keyword evidence="2 4" id="KW-0808">Transferase</keyword>
<dbReference type="SUPFAM" id="SSF52833">
    <property type="entry name" value="Thioredoxin-like"/>
    <property type="match status" value="1"/>
</dbReference>
<reference evidence="7" key="1">
    <citation type="submission" date="2025-08" db="UniProtKB">
        <authorList>
            <consortium name="Ensembl"/>
        </authorList>
    </citation>
    <scope>IDENTIFICATION</scope>
</reference>
<dbReference type="InterPro" id="IPR036249">
    <property type="entry name" value="Thioredoxin-like_sf"/>
</dbReference>
<accession>A0A3Q3X001</accession>
<dbReference type="InterPro" id="IPR014440">
    <property type="entry name" value="HCCAis_GSTk"/>
</dbReference>
<comment type="similarity">
    <text evidence="1 4">Belongs to the GST superfamily. Kappa family.</text>
</comment>
<dbReference type="Gene3D" id="3.40.30.10">
    <property type="entry name" value="Glutaredoxin"/>
    <property type="match status" value="1"/>
</dbReference>
<protein>
    <recommendedName>
        <fullName evidence="4">Glutathione S-transferase kappa</fullName>
        <ecNumber evidence="4">2.5.1.18</ecNumber>
    </recommendedName>
</protein>
<dbReference type="GO" id="GO:0005777">
    <property type="term" value="C:peroxisome"/>
    <property type="evidence" value="ECO:0007669"/>
    <property type="project" value="TreeGrafter"/>
</dbReference>
<comment type="catalytic activity">
    <reaction evidence="3 4">
        <text>RX + glutathione = an S-substituted glutathione + a halide anion + H(+)</text>
        <dbReference type="Rhea" id="RHEA:16437"/>
        <dbReference type="ChEBI" id="CHEBI:15378"/>
        <dbReference type="ChEBI" id="CHEBI:16042"/>
        <dbReference type="ChEBI" id="CHEBI:17792"/>
        <dbReference type="ChEBI" id="CHEBI:57925"/>
        <dbReference type="ChEBI" id="CHEBI:90779"/>
        <dbReference type="EC" id="2.5.1.18"/>
    </reaction>
</comment>
<dbReference type="GO" id="GO:0005739">
    <property type="term" value="C:mitochondrion"/>
    <property type="evidence" value="ECO:0007669"/>
    <property type="project" value="TreeGrafter"/>
</dbReference>
<dbReference type="InterPro" id="IPR001853">
    <property type="entry name" value="DSBA-like_thioredoxin_dom"/>
</dbReference>
<reference evidence="7" key="2">
    <citation type="submission" date="2025-09" db="UniProtKB">
        <authorList>
            <consortium name="Ensembl"/>
        </authorList>
    </citation>
    <scope>IDENTIFICATION</scope>
</reference>
<evidence type="ECO:0000256" key="2">
    <source>
        <dbReference type="ARBA" id="ARBA00022679"/>
    </source>
</evidence>
<evidence type="ECO:0000313" key="7">
    <source>
        <dbReference type="Ensembl" id="ENSMMOP00000021200.1"/>
    </source>
</evidence>
<dbReference type="GO" id="GO:0006749">
    <property type="term" value="P:glutathione metabolic process"/>
    <property type="evidence" value="ECO:0007669"/>
    <property type="project" value="TreeGrafter"/>
</dbReference>
<dbReference type="InterPro" id="IPR051924">
    <property type="entry name" value="GST_Kappa/NadH"/>
</dbReference>
<dbReference type="STRING" id="94237.ENSMMOP00000021200"/>
<evidence type="ECO:0000259" key="6">
    <source>
        <dbReference type="Pfam" id="PF01323"/>
    </source>
</evidence>
<dbReference type="FunFam" id="3.40.30.10:FF:000096">
    <property type="entry name" value="Glutathione S-transferase kappa"/>
    <property type="match status" value="1"/>
</dbReference>
<sequence length="214" mass="24201">MASKKVVELFYDVVSPYSWLGFEVMCRYRHVWNIDLKLCPAFLGGVMQGSGTHRLSELMSSYFNNHFLSKNSETFSGLGFPKVKSSLSAMRFVAAVQERETGGDKLVEQVSRELWRRIWSEDKDITEPASLSEAGMRAGLSERQLKEFLELSVSKEIKDKLKSTTQKALDYGVSRSFPLTYTAAFFGSDRFELMAHCIGEKWLGPLPDKSASKL</sequence>
<organism evidence="7 8">
    <name type="scientific">Mola mola</name>
    <name type="common">Ocean sunfish</name>
    <name type="synonym">Tetraodon mola</name>
    <dbReference type="NCBI Taxonomy" id="94237"/>
    <lineage>
        <taxon>Eukaryota</taxon>
        <taxon>Metazoa</taxon>
        <taxon>Chordata</taxon>
        <taxon>Craniata</taxon>
        <taxon>Vertebrata</taxon>
        <taxon>Euteleostomi</taxon>
        <taxon>Actinopterygii</taxon>
        <taxon>Neopterygii</taxon>
        <taxon>Teleostei</taxon>
        <taxon>Neoteleostei</taxon>
        <taxon>Acanthomorphata</taxon>
        <taxon>Eupercaria</taxon>
        <taxon>Tetraodontiformes</taxon>
        <taxon>Molidae</taxon>
        <taxon>Mola</taxon>
    </lineage>
</organism>
<evidence type="ECO:0000256" key="5">
    <source>
        <dbReference type="PIRSR" id="PIRSR006386-1"/>
    </source>
</evidence>
<proteinExistence type="inferred from homology"/>
<dbReference type="GO" id="GO:0004364">
    <property type="term" value="F:glutathione transferase activity"/>
    <property type="evidence" value="ECO:0007669"/>
    <property type="project" value="UniProtKB-UniRule"/>
</dbReference>
<dbReference type="PANTHER" id="PTHR42943:SF2">
    <property type="entry name" value="GLUTATHIONE S-TRANSFERASE KAPPA 1"/>
    <property type="match status" value="1"/>
</dbReference>
<feature type="domain" description="DSBA-like thioredoxin" evidence="6">
    <location>
        <begin position="6"/>
        <end position="174"/>
    </location>
</feature>
<dbReference type="GO" id="GO:0004602">
    <property type="term" value="F:glutathione peroxidase activity"/>
    <property type="evidence" value="ECO:0007669"/>
    <property type="project" value="TreeGrafter"/>
</dbReference>
<dbReference type="AlphaFoldDB" id="A0A3Q3X001"/>
<dbReference type="OMA" id="ECTNSKG"/>
<dbReference type="PANTHER" id="PTHR42943">
    <property type="entry name" value="GLUTATHIONE S-TRANSFERASE KAPPA"/>
    <property type="match status" value="1"/>
</dbReference>
<evidence type="ECO:0000256" key="4">
    <source>
        <dbReference type="PIRNR" id="PIRNR006386"/>
    </source>
</evidence>
<evidence type="ECO:0000313" key="8">
    <source>
        <dbReference type="Proteomes" id="UP000261620"/>
    </source>
</evidence>
<dbReference type="EC" id="2.5.1.18" evidence="4"/>